<name>A0AAV9UHB5_9PEZI</name>
<gene>
    <name evidence="2" type="ORF">TWF696_008623</name>
</gene>
<accession>A0AAV9UHB5</accession>
<protein>
    <submittedName>
        <fullName evidence="2">Uncharacterized protein</fullName>
    </submittedName>
</protein>
<feature type="region of interest" description="Disordered" evidence="1">
    <location>
        <begin position="1"/>
        <end position="55"/>
    </location>
</feature>
<feature type="compositionally biased region" description="Polar residues" evidence="1">
    <location>
        <begin position="289"/>
        <end position="326"/>
    </location>
</feature>
<feature type="compositionally biased region" description="Basic and acidic residues" evidence="1">
    <location>
        <begin position="335"/>
        <end position="346"/>
    </location>
</feature>
<dbReference type="AlphaFoldDB" id="A0AAV9UHB5"/>
<organism evidence="2 3">
    <name type="scientific">Orbilia brochopaga</name>
    <dbReference type="NCBI Taxonomy" id="3140254"/>
    <lineage>
        <taxon>Eukaryota</taxon>
        <taxon>Fungi</taxon>
        <taxon>Dikarya</taxon>
        <taxon>Ascomycota</taxon>
        <taxon>Pezizomycotina</taxon>
        <taxon>Orbiliomycetes</taxon>
        <taxon>Orbiliales</taxon>
        <taxon>Orbiliaceae</taxon>
        <taxon>Orbilia</taxon>
    </lineage>
</organism>
<evidence type="ECO:0000313" key="3">
    <source>
        <dbReference type="Proteomes" id="UP001375240"/>
    </source>
</evidence>
<proteinExistence type="predicted"/>
<evidence type="ECO:0000313" key="2">
    <source>
        <dbReference type="EMBL" id="KAK6341551.1"/>
    </source>
</evidence>
<feature type="compositionally biased region" description="Polar residues" evidence="1">
    <location>
        <begin position="347"/>
        <end position="356"/>
    </location>
</feature>
<evidence type="ECO:0000256" key="1">
    <source>
        <dbReference type="SAM" id="MobiDB-lite"/>
    </source>
</evidence>
<feature type="region of interest" description="Disordered" evidence="1">
    <location>
        <begin position="289"/>
        <end position="356"/>
    </location>
</feature>
<feature type="region of interest" description="Disordered" evidence="1">
    <location>
        <begin position="230"/>
        <end position="249"/>
    </location>
</feature>
<comment type="caution">
    <text evidence="2">The sequence shown here is derived from an EMBL/GenBank/DDBJ whole genome shotgun (WGS) entry which is preliminary data.</text>
</comment>
<dbReference type="EMBL" id="JAVHNQ010000007">
    <property type="protein sequence ID" value="KAK6341551.1"/>
    <property type="molecule type" value="Genomic_DNA"/>
</dbReference>
<reference evidence="2 3" key="1">
    <citation type="submission" date="2019-10" db="EMBL/GenBank/DDBJ databases">
        <authorList>
            <person name="Palmer J.M."/>
        </authorList>
    </citation>
    <scope>NUCLEOTIDE SEQUENCE [LARGE SCALE GENOMIC DNA]</scope>
    <source>
        <strain evidence="2 3">TWF696</strain>
    </source>
</reference>
<sequence>MPTSMTLRSRRRVVSSDGSAEPPSPIAGGRSTSPIDLTDEDDVTPELDGGLRTPSPIPITEDEILEWTVKPSLRRYVGRIRVQRNQPESLRGEKWRTTKQIMDFLNIGPEEHAAFTAVISQLIEKDTFIRRFDGKSTPRAKKDQVCQQLTQHLFDHLDETIIRRLATLPHDNEEIGFALWSYFLDRRNSGRSREVYQERKNLSRDDDLDESAFLREIHAKKRRYGQVVQPWNSPSARGVDTPRTSRFDQQEIIDRVSSPLRREISPIRNDIFDLATRIERLEENYFENRNSSRDLQAQGSSSGNNHATTTVSRASQTTSMTPSHYQQPARHKSPDRRGLTAQKDESSFTGATRQTMVSRSVSAAGFQATRKAEIADMKSQIANISRNQQQEQRDKLVSQRLDRGSRFHSSEFCRRICEGLDGLLDSDVKRKIAAVEGGGYAVYEVAMLRRKRARAEIS</sequence>
<keyword evidence="3" id="KW-1185">Reference proteome</keyword>
<dbReference type="Proteomes" id="UP001375240">
    <property type="component" value="Unassembled WGS sequence"/>
</dbReference>